<gene>
    <name evidence="1" type="ORF">CV83915_3p0032</name>
</gene>
<dbReference type="AlphaFoldDB" id="A0A2H4TLA3"/>
<evidence type="ECO:0000313" key="2">
    <source>
        <dbReference type="Proteomes" id="UP000236551"/>
    </source>
</evidence>
<evidence type="ECO:0000313" key="1">
    <source>
        <dbReference type="EMBL" id="ATZ30330.1"/>
    </source>
</evidence>
<keyword evidence="1" id="KW-0614">Plasmid</keyword>
<sequence>MNYAGHEQLRAEVAALANNMCDLRATLNELEHRYRFDSDVLAERLMRQTLFRINSLFMAAYNEILELDACFKD</sequence>
<dbReference type="Proteomes" id="UP000236551">
    <property type="component" value="Plasmid pCV839-15-p3"/>
</dbReference>
<proteinExistence type="predicted"/>
<reference evidence="1 2" key="1">
    <citation type="submission" date="2017-11" db="EMBL/GenBank/DDBJ databases">
        <title>Escherichia coli CV839-15 Genome sequencing and assembly.</title>
        <authorList>
            <person name="Li Z."/>
            <person name="Song N."/>
            <person name="Li W."/>
            <person name="Philip H.R."/>
            <person name="Bu Z."/>
            <person name="Siguo L."/>
        </authorList>
    </citation>
    <scope>NUCLEOTIDE SEQUENCE [LARGE SCALE GENOMIC DNA]</scope>
    <source>
        <strain evidence="1 2">CV839-15</strain>
        <plasmid evidence="2">Plasmid pcv839-15-p3</plasmid>
    </source>
</reference>
<accession>A0A2H4TLA3</accession>
<dbReference type="RefSeq" id="WP_044311374.1">
    <property type="nucleotide sequence ID" value="NZ_JAJAQN010000034.1"/>
</dbReference>
<dbReference type="EMBL" id="CP024977">
    <property type="protein sequence ID" value="ATZ30330.1"/>
    <property type="molecule type" value="Genomic_DNA"/>
</dbReference>
<name>A0A2H4TLA3_ECOLX</name>
<protein>
    <submittedName>
        <fullName evidence="1">Uncharacterized protein</fullName>
    </submittedName>
</protein>
<organism evidence="1 2">
    <name type="scientific">Escherichia coli</name>
    <dbReference type="NCBI Taxonomy" id="562"/>
    <lineage>
        <taxon>Bacteria</taxon>
        <taxon>Pseudomonadati</taxon>
        <taxon>Pseudomonadota</taxon>
        <taxon>Gammaproteobacteria</taxon>
        <taxon>Enterobacterales</taxon>
        <taxon>Enterobacteriaceae</taxon>
        <taxon>Escherichia</taxon>
    </lineage>
</organism>
<geneLocation type="plasmid" evidence="2">
    <name>pcv839-15-p3</name>
</geneLocation>